<dbReference type="GO" id="GO:0044281">
    <property type="term" value="P:small molecule metabolic process"/>
    <property type="evidence" value="ECO:0007669"/>
    <property type="project" value="UniProtKB-ARBA"/>
</dbReference>
<evidence type="ECO:0000256" key="1">
    <source>
        <dbReference type="ARBA" id="ARBA00006484"/>
    </source>
</evidence>
<keyword evidence="2" id="KW-0521">NADP</keyword>
<dbReference type="AlphaFoldDB" id="A0A9P7BFD3"/>
<gene>
    <name evidence="4" type="ORF">C6P40_001568</name>
</gene>
<sequence length="275" mass="30150">MFKIRNTPEINNSSQQLFSLKNKICVVTGGSSGIGLSVVESFASMGGNVIIIYNSTPVDKIAIEIEKKYNVKIDYFKCNLSLVEEIENLFDLIIKKYNKIDVLVANAGIGWNNGGINDFKSHEELIQNWEKFIKIDLSSVYYCCAFIGKIFEKQGYGSLILTASMSANVINIPQLQTPYNVAKAGVKQMAKSLAIEWSSIGNGKIRVNSVSPGYVKTKLTGKMDPTLTDKWCQLTPLGRMALPQEISGAYVYLASDASSYTTGTDIVVDGGYSCV</sequence>
<dbReference type="GO" id="GO:0050085">
    <property type="term" value="F:mannitol 2-dehydrogenase (NADP+) activity"/>
    <property type="evidence" value="ECO:0007669"/>
    <property type="project" value="UniProtKB-ARBA"/>
</dbReference>
<dbReference type="InterPro" id="IPR020904">
    <property type="entry name" value="Sc_DH/Rdtase_CS"/>
</dbReference>
<reference evidence="4" key="1">
    <citation type="submission" date="2020-11" db="EMBL/GenBank/DDBJ databases">
        <title>Kefir isolates.</title>
        <authorList>
            <person name="Marcisauskas S."/>
            <person name="Kim Y."/>
            <person name="Blasche S."/>
        </authorList>
    </citation>
    <scope>NUCLEOTIDE SEQUENCE</scope>
    <source>
        <strain evidence="4">Olga-1</strain>
    </source>
</reference>
<keyword evidence="3" id="KW-0560">Oxidoreductase</keyword>
<evidence type="ECO:0000313" key="5">
    <source>
        <dbReference type="Proteomes" id="UP000697127"/>
    </source>
</evidence>
<dbReference type="PRINTS" id="PR00081">
    <property type="entry name" value="GDHRDH"/>
</dbReference>
<dbReference type="OrthoDB" id="1888931at2759"/>
<dbReference type="Gene3D" id="3.40.50.720">
    <property type="entry name" value="NAD(P)-binding Rossmann-like Domain"/>
    <property type="match status" value="1"/>
</dbReference>
<dbReference type="GO" id="GO:0050664">
    <property type="term" value="F:oxidoreductase activity, acting on NAD(P)H, oxygen as acceptor"/>
    <property type="evidence" value="ECO:0007669"/>
    <property type="project" value="TreeGrafter"/>
</dbReference>
<dbReference type="PANTHER" id="PTHR43008:SF13">
    <property type="entry name" value="L-XYLULOSE REDUCTASE-RELATED"/>
    <property type="match status" value="1"/>
</dbReference>
<evidence type="ECO:0000256" key="2">
    <source>
        <dbReference type="ARBA" id="ARBA00022857"/>
    </source>
</evidence>
<organism evidence="4 5">
    <name type="scientific">Pichia californica</name>
    <dbReference type="NCBI Taxonomy" id="460514"/>
    <lineage>
        <taxon>Eukaryota</taxon>
        <taxon>Fungi</taxon>
        <taxon>Dikarya</taxon>
        <taxon>Ascomycota</taxon>
        <taxon>Saccharomycotina</taxon>
        <taxon>Pichiomycetes</taxon>
        <taxon>Pichiales</taxon>
        <taxon>Pichiaceae</taxon>
        <taxon>Pichia</taxon>
    </lineage>
</organism>
<dbReference type="FunFam" id="3.40.50.720:FF:000090">
    <property type="entry name" value="NADP-dependent mannitol dehydrogenase"/>
    <property type="match status" value="1"/>
</dbReference>
<keyword evidence="5" id="KW-1185">Reference proteome</keyword>
<dbReference type="Proteomes" id="UP000697127">
    <property type="component" value="Unassembled WGS sequence"/>
</dbReference>
<dbReference type="PRINTS" id="PR00080">
    <property type="entry name" value="SDRFAMILY"/>
</dbReference>
<evidence type="ECO:0000256" key="3">
    <source>
        <dbReference type="ARBA" id="ARBA00023002"/>
    </source>
</evidence>
<dbReference type="GO" id="GO:0005975">
    <property type="term" value="P:carbohydrate metabolic process"/>
    <property type="evidence" value="ECO:0007669"/>
    <property type="project" value="UniProtKB-ARBA"/>
</dbReference>
<dbReference type="PROSITE" id="PS00061">
    <property type="entry name" value="ADH_SHORT"/>
    <property type="match status" value="1"/>
</dbReference>
<comment type="similarity">
    <text evidence="1">Belongs to the short-chain dehydrogenases/reductases (SDR) family.</text>
</comment>
<proteinExistence type="inferred from homology"/>
<dbReference type="EMBL" id="PUHW01000195">
    <property type="protein sequence ID" value="KAG0687980.1"/>
    <property type="molecule type" value="Genomic_DNA"/>
</dbReference>
<comment type="caution">
    <text evidence="4">The sequence shown here is derived from an EMBL/GenBank/DDBJ whole genome shotgun (WGS) entry which is preliminary data.</text>
</comment>
<dbReference type="InterPro" id="IPR036291">
    <property type="entry name" value="NAD(P)-bd_dom_sf"/>
</dbReference>
<name>A0A9P7BFD3_9ASCO</name>
<evidence type="ECO:0000313" key="4">
    <source>
        <dbReference type="EMBL" id="KAG0687980.1"/>
    </source>
</evidence>
<accession>A0A9P7BFD3</accession>
<dbReference type="SUPFAM" id="SSF51735">
    <property type="entry name" value="NAD(P)-binding Rossmann-fold domains"/>
    <property type="match status" value="1"/>
</dbReference>
<dbReference type="InterPro" id="IPR002347">
    <property type="entry name" value="SDR_fam"/>
</dbReference>
<dbReference type="PANTHER" id="PTHR43008">
    <property type="entry name" value="BENZIL REDUCTASE"/>
    <property type="match status" value="1"/>
</dbReference>
<dbReference type="Pfam" id="PF13561">
    <property type="entry name" value="adh_short_C2"/>
    <property type="match status" value="1"/>
</dbReference>
<protein>
    <submittedName>
        <fullName evidence="4">Uncharacterized protein</fullName>
    </submittedName>
</protein>